<keyword evidence="4" id="KW-1133">Transmembrane helix</keyword>
<evidence type="ECO:0000256" key="4">
    <source>
        <dbReference type="ARBA" id="ARBA00022989"/>
    </source>
</evidence>
<dbReference type="SUPFAM" id="SSF55073">
    <property type="entry name" value="Nucleotide cyclase"/>
    <property type="match status" value="1"/>
</dbReference>
<dbReference type="InterPro" id="IPR001054">
    <property type="entry name" value="A/G_cyclase"/>
</dbReference>
<organism evidence="11 12">
    <name type="scientific">Rhizoclosmatium globosum</name>
    <dbReference type="NCBI Taxonomy" id="329046"/>
    <lineage>
        <taxon>Eukaryota</taxon>
        <taxon>Fungi</taxon>
        <taxon>Fungi incertae sedis</taxon>
        <taxon>Chytridiomycota</taxon>
        <taxon>Chytridiomycota incertae sedis</taxon>
        <taxon>Chytridiomycetes</taxon>
        <taxon>Chytridiales</taxon>
        <taxon>Chytriomycetaceae</taxon>
        <taxon>Rhizoclosmatium</taxon>
    </lineage>
</organism>
<evidence type="ECO:0000256" key="5">
    <source>
        <dbReference type="ARBA" id="ARBA00023136"/>
    </source>
</evidence>
<evidence type="ECO:0008006" key="13">
    <source>
        <dbReference type="Google" id="ProtNLM"/>
    </source>
</evidence>
<keyword evidence="3" id="KW-0547">Nucleotide-binding</keyword>
<evidence type="ECO:0000256" key="7">
    <source>
        <dbReference type="SAM" id="Coils"/>
    </source>
</evidence>
<dbReference type="CDD" id="cd07302">
    <property type="entry name" value="CHD"/>
    <property type="match status" value="1"/>
</dbReference>
<dbReference type="GO" id="GO:0004016">
    <property type="term" value="F:adenylate cyclase activity"/>
    <property type="evidence" value="ECO:0007669"/>
    <property type="project" value="TreeGrafter"/>
</dbReference>
<gene>
    <name evidence="11" type="ORF">BCR33DRAFT_771696</name>
</gene>
<dbReference type="OrthoDB" id="2146562at2759"/>
<dbReference type="Gene3D" id="3.30.450.20">
    <property type="entry name" value="PAS domain"/>
    <property type="match status" value="1"/>
</dbReference>
<dbReference type="PANTHER" id="PTHR11920">
    <property type="entry name" value="GUANYLYL CYCLASE"/>
    <property type="match status" value="1"/>
</dbReference>
<keyword evidence="12" id="KW-1185">Reference proteome</keyword>
<evidence type="ECO:0000313" key="12">
    <source>
        <dbReference type="Proteomes" id="UP000193642"/>
    </source>
</evidence>
<feature type="domain" description="PAS" evidence="9">
    <location>
        <begin position="343"/>
        <end position="391"/>
    </location>
</feature>
<dbReference type="InterPro" id="IPR035965">
    <property type="entry name" value="PAS-like_dom_sf"/>
</dbReference>
<proteinExistence type="predicted"/>
<reference evidence="11 12" key="1">
    <citation type="submission" date="2016-07" db="EMBL/GenBank/DDBJ databases">
        <title>Pervasive Adenine N6-methylation of Active Genes in Fungi.</title>
        <authorList>
            <consortium name="DOE Joint Genome Institute"/>
            <person name="Mondo S.J."/>
            <person name="Dannebaum R.O."/>
            <person name="Kuo R.C."/>
            <person name="Labutti K."/>
            <person name="Haridas S."/>
            <person name="Kuo A."/>
            <person name="Salamov A."/>
            <person name="Ahrendt S.R."/>
            <person name="Lipzen A."/>
            <person name="Sullivan W."/>
            <person name="Andreopoulos W.B."/>
            <person name="Clum A."/>
            <person name="Lindquist E."/>
            <person name="Daum C."/>
            <person name="Ramamoorthy G.K."/>
            <person name="Gryganskyi A."/>
            <person name="Culley D."/>
            <person name="Magnuson J.K."/>
            <person name="James T.Y."/>
            <person name="O'Malley M.A."/>
            <person name="Stajich J.E."/>
            <person name="Spatafora J.W."/>
            <person name="Visel A."/>
            <person name="Grigoriev I.V."/>
        </authorList>
    </citation>
    <scope>NUCLEOTIDE SEQUENCE [LARGE SCALE GENOMIC DNA]</scope>
    <source>
        <strain evidence="11 12">JEL800</strain>
    </source>
</reference>
<evidence type="ECO:0000256" key="2">
    <source>
        <dbReference type="ARBA" id="ARBA00022692"/>
    </source>
</evidence>
<feature type="coiled-coil region" evidence="7">
    <location>
        <begin position="629"/>
        <end position="663"/>
    </location>
</feature>
<dbReference type="GO" id="GO:0035556">
    <property type="term" value="P:intracellular signal transduction"/>
    <property type="evidence" value="ECO:0007669"/>
    <property type="project" value="InterPro"/>
</dbReference>
<comment type="caution">
    <text evidence="11">The sequence shown here is derived from an EMBL/GenBank/DDBJ whole genome shotgun (WGS) entry which is preliminary data.</text>
</comment>
<dbReference type="InterPro" id="IPR050401">
    <property type="entry name" value="Cyclic_nucleotide_synthase"/>
</dbReference>
<keyword evidence="6" id="KW-0456">Lyase</keyword>
<feature type="region of interest" description="Disordered" evidence="8">
    <location>
        <begin position="561"/>
        <end position="582"/>
    </location>
</feature>
<dbReference type="GO" id="GO:0001653">
    <property type="term" value="F:peptide receptor activity"/>
    <property type="evidence" value="ECO:0007669"/>
    <property type="project" value="TreeGrafter"/>
</dbReference>
<dbReference type="PANTHER" id="PTHR11920:SF335">
    <property type="entry name" value="GUANYLATE CYCLASE"/>
    <property type="match status" value="1"/>
</dbReference>
<dbReference type="EMBL" id="MCGO01000075">
    <property type="protein sequence ID" value="ORY31737.1"/>
    <property type="molecule type" value="Genomic_DNA"/>
</dbReference>
<comment type="subcellular location">
    <subcellularLocation>
        <location evidence="1">Membrane</location>
    </subcellularLocation>
</comment>
<dbReference type="Pfam" id="PF13426">
    <property type="entry name" value="PAS_9"/>
    <property type="match status" value="1"/>
</dbReference>
<dbReference type="GO" id="GO:0004383">
    <property type="term" value="F:guanylate cyclase activity"/>
    <property type="evidence" value="ECO:0007669"/>
    <property type="project" value="TreeGrafter"/>
</dbReference>
<feature type="domain" description="Guanylate cyclase" evidence="10">
    <location>
        <begin position="712"/>
        <end position="850"/>
    </location>
</feature>
<dbReference type="Pfam" id="PF00211">
    <property type="entry name" value="Guanylate_cyc"/>
    <property type="match status" value="1"/>
</dbReference>
<accession>A0A1Y2BB74</accession>
<keyword evidence="5" id="KW-0472">Membrane</keyword>
<evidence type="ECO:0000256" key="3">
    <source>
        <dbReference type="ARBA" id="ARBA00022741"/>
    </source>
</evidence>
<dbReference type="GO" id="GO:0000166">
    <property type="term" value="F:nucleotide binding"/>
    <property type="evidence" value="ECO:0007669"/>
    <property type="project" value="UniProtKB-KW"/>
</dbReference>
<dbReference type="CDD" id="cd00130">
    <property type="entry name" value="PAS"/>
    <property type="match status" value="1"/>
</dbReference>
<evidence type="ECO:0000256" key="1">
    <source>
        <dbReference type="ARBA" id="ARBA00004370"/>
    </source>
</evidence>
<evidence type="ECO:0000256" key="8">
    <source>
        <dbReference type="SAM" id="MobiDB-lite"/>
    </source>
</evidence>
<name>A0A1Y2BB74_9FUNG</name>
<dbReference type="GO" id="GO:0007168">
    <property type="term" value="P:receptor guanylyl cyclase signaling pathway"/>
    <property type="evidence" value="ECO:0007669"/>
    <property type="project" value="TreeGrafter"/>
</dbReference>
<dbReference type="STRING" id="329046.A0A1Y2BB74"/>
<protein>
    <recommendedName>
        <fullName evidence="13">Guanylate cyclase</fullName>
    </recommendedName>
</protein>
<feature type="compositionally biased region" description="Acidic residues" evidence="8">
    <location>
        <begin position="561"/>
        <end position="570"/>
    </location>
</feature>
<sequence>MEAKFSQTAAVMRCRSVTEAKLKAQNALVKLADEEATIHSANMENTLQRVRTQLIEQGSLEHRNIEAAFDTAISWERKEQLNALIDKLTNIKSLIRFQEDQREREAAFKSSTRQKRAAFQGRSAKMEQRHTSERNELFMSQKRLTETFIKIRAIEIQHIKDKNQKRRAKRDNEVQAQMASMRQQKESEFLRELQLIKVRQMSEVNDLEISKMEELEDIAVQFRLDEFMMVTKHSQIENEMAANLEIQKHKQEALRVLEQQKVINAALQRSQRKQAAAVAKNYIAASKNRERMLIGDHPLLKGDDKSGDTEQVEVKNNDSNYQMNLASDDNAVIKISGDKATMGHIQFINEHFNRMFGYANNEVVGKNISIIIPQPFADLHDGFLRKYLETGASRVIDRFQQFIGLHKDGHVIPIILCVKHNTTTDGKRSFAGFIKESKLSNTSGYIIFDSKTFKVNYATKNVEEAFEFKNTKNGGNAYVEDLIPGLNQSTIKHVSSNGYQTEKKQGSGILAITVKGDRMKVADANLYICRVTFRKSDRSSSAANNEAEEDDVELPMTFYEEGESDRETNDEGGSPNSHDNTNEHGEIVVDVEKDNAILNEAASGRIKAIHAHHKIVHSELKRQHRSVYNQKSKEQRRRVSELLKDHEEEIETLKIDQAAAMKELLDTQTQSEELRADTAVSQNLLGMMLPAHIMEKIELGQVPEPEQFKCVTLFFTDIYAFKSLVGNISSVKILQLLNVLYTKFDEIIAKYPLLYKVESVSDTYMVAAGLSLSADSTKEEYANCAAQALKCCAELQALVMFMDFEEIVGKLKISLRIGLHSGPINAGLIGTRMSRYCLFGDTVNTASQMCTTGLPGKVQLSAQTIQVLGEDDSFEFEERGEIEVKGKGRMMTYWFLL</sequence>
<dbReference type="SUPFAM" id="SSF55785">
    <property type="entry name" value="PYP-like sensor domain (PAS domain)"/>
    <property type="match status" value="1"/>
</dbReference>
<dbReference type="AlphaFoldDB" id="A0A1Y2BB74"/>
<dbReference type="InterPro" id="IPR029787">
    <property type="entry name" value="Nucleotide_cyclase"/>
</dbReference>
<dbReference type="NCBIfam" id="TIGR00229">
    <property type="entry name" value="sensory_box"/>
    <property type="match status" value="1"/>
</dbReference>
<dbReference type="PROSITE" id="PS50125">
    <property type="entry name" value="GUANYLATE_CYCLASE_2"/>
    <property type="match status" value="1"/>
</dbReference>
<evidence type="ECO:0000259" key="10">
    <source>
        <dbReference type="PROSITE" id="PS50125"/>
    </source>
</evidence>
<dbReference type="Proteomes" id="UP000193642">
    <property type="component" value="Unassembled WGS sequence"/>
</dbReference>
<dbReference type="Gene3D" id="3.30.70.1230">
    <property type="entry name" value="Nucleotide cyclase"/>
    <property type="match status" value="1"/>
</dbReference>
<dbReference type="GO" id="GO:0005886">
    <property type="term" value="C:plasma membrane"/>
    <property type="evidence" value="ECO:0007669"/>
    <property type="project" value="TreeGrafter"/>
</dbReference>
<keyword evidence="2" id="KW-0812">Transmembrane</keyword>
<dbReference type="PROSITE" id="PS50112">
    <property type="entry name" value="PAS"/>
    <property type="match status" value="1"/>
</dbReference>
<keyword evidence="7" id="KW-0175">Coiled coil</keyword>
<evidence type="ECO:0000256" key="6">
    <source>
        <dbReference type="ARBA" id="ARBA00023239"/>
    </source>
</evidence>
<evidence type="ECO:0000259" key="9">
    <source>
        <dbReference type="PROSITE" id="PS50112"/>
    </source>
</evidence>
<dbReference type="SMART" id="SM00044">
    <property type="entry name" value="CYCc"/>
    <property type="match status" value="1"/>
</dbReference>
<dbReference type="InterPro" id="IPR000014">
    <property type="entry name" value="PAS"/>
</dbReference>
<evidence type="ECO:0000313" key="11">
    <source>
        <dbReference type="EMBL" id="ORY31737.1"/>
    </source>
</evidence>